<reference evidence="1" key="1">
    <citation type="submission" date="2014-11" db="EMBL/GenBank/DDBJ databases">
        <authorList>
            <person name="Amaro Gonzalez C."/>
        </authorList>
    </citation>
    <scope>NUCLEOTIDE SEQUENCE</scope>
</reference>
<evidence type="ECO:0000313" key="1">
    <source>
        <dbReference type="EMBL" id="JAH41168.1"/>
    </source>
</evidence>
<name>A0A0E9SKX3_ANGAN</name>
<protein>
    <submittedName>
        <fullName evidence="1">Uncharacterized protein</fullName>
    </submittedName>
</protein>
<dbReference type="EMBL" id="GBXM01067409">
    <property type="protein sequence ID" value="JAH41168.1"/>
    <property type="molecule type" value="Transcribed_RNA"/>
</dbReference>
<sequence>MDNRLNKICNTLFCLLILAYSSKWSTLRRLAVQSFKKLKAILGLCKTPGGVCIGLYRLCDRQGGGSKRLHKQ</sequence>
<reference evidence="1" key="2">
    <citation type="journal article" date="2015" name="Fish Shellfish Immunol.">
        <title>Early steps in the European eel (Anguilla anguilla)-Vibrio vulnificus interaction in the gills: Role of the RtxA13 toxin.</title>
        <authorList>
            <person name="Callol A."/>
            <person name="Pajuelo D."/>
            <person name="Ebbesson L."/>
            <person name="Teles M."/>
            <person name="MacKenzie S."/>
            <person name="Amaro C."/>
        </authorList>
    </citation>
    <scope>NUCLEOTIDE SEQUENCE</scope>
</reference>
<accession>A0A0E9SKX3</accession>
<organism evidence="1">
    <name type="scientific">Anguilla anguilla</name>
    <name type="common">European freshwater eel</name>
    <name type="synonym">Muraena anguilla</name>
    <dbReference type="NCBI Taxonomy" id="7936"/>
    <lineage>
        <taxon>Eukaryota</taxon>
        <taxon>Metazoa</taxon>
        <taxon>Chordata</taxon>
        <taxon>Craniata</taxon>
        <taxon>Vertebrata</taxon>
        <taxon>Euteleostomi</taxon>
        <taxon>Actinopterygii</taxon>
        <taxon>Neopterygii</taxon>
        <taxon>Teleostei</taxon>
        <taxon>Anguilliformes</taxon>
        <taxon>Anguillidae</taxon>
        <taxon>Anguilla</taxon>
    </lineage>
</organism>
<dbReference type="AlphaFoldDB" id="A0A0E9SKX3"/>
<proteinExistence type="predicted"/>